<dbReference type="Proteomes" id="UP000469215">
    <property type="component" value="Unassembled WGS sequence"/>
</dbReference>
<name>A0A6N9H6D1_9MICO</name>
<gene>
    <name evidence="2" type="ORF">GSY69_04800</name>
</gene>
<organism evidence="2 3">
    <name type="scientific">Brevibacterium rongguiense</name>
    <dbReference type="NCBI Taxonomy" id="2695267"/>
    <lineage>
        <taxon>Bacteria</taxon>
        <taxon>Bacillati</taxon>
        <taxon>Actinomycetota</taxon>
        <taxon>Actinomycetes</taxon>
        <taxon>Micrococcales</taxon>
        <taxon>Brevibacteriaceae</taxon>
        <taxon>Brevibacterium</taxon>
    </lineage>
</organism>
<reference evidence="2 3" key="1">
    <citation type="submission" date="2020-01" db="EMBL/GenBank/DDBJ databases">
        <authorList>
            <person name="Deng T."/>
        </authorList>
    </citation>
    <scope>NUCLEOTIDE SEQUENCE [LARGE SCALE GENOMIC DNA]</scope>
    <source>
        <strain evidence="2 3">5221</strain>
    </source>
</reference>
<dbReference type="Gene3D" id="3.40.630.30">
    <property type="match status" value="1"/>
</dbReference>
<accession>A0A6N9H6D1</accession>
<keyword evidence="3" id="KW-1185">Reference proteome</keyword>
<comment type="caution">
    <text evidence="2">The sequence shown here is derived from an EMBL/GenBank/DDBJ whole genome shotgun (WGS) entry which is preliminary data.</text>
</comment>
<sequence>MALYPGLDPQKAAKRHVRYAQALIDAGFEFELQTGRAGRDDVAGLMAESVAEAREDAGDPVAQAGFALNPQDSGIAVRSPEGELAGASVVAAVEFDERTALFLRGLGVAEAFRSRGIGTVLIGMTPQVLTQAGLPSRSRIVTRCPEVRATFFHRAAFTVEQPGAEVPDALARIGGELLPDFGPTACWAHMDVP</sequence>
<proteinExistence type="predicted"/>
<dbReference type="GO" id="GO:0016747">
    <property type="term" value="F:acyltransferase activity, transferring groups other than amino-acyl groups"/>
    <property type="evidence" value="ECO:0007669"/>
    <property type="project" value="InterPro"/>
</dbReference>
<protein>
    <recommendedName>
        <fullName evidence="1">N-acetyltransferase domain-containing protein</fullName>
    </recommendedName>
</protein>
<evidence type="ECO:0000313" key="2">
    <source>
        <dbReference type="EMBL" id="MYM19306.1"/>
    </source>
</evidence>
<dbReference type="InterPro" id="IPR016181">
    <property type="entry name" value="Acyl_CoA_acyltransferase"/>
</dbReference>
<dbReference type="Pfam" id="PF00583">
    <property type="entry name" value="Acetyltransf_1"/>
    <property type="match status" value="1"/>
</dbReference>
<dbReference type="SUPFAM" id="SSF55729">
    <property type="entry name" value="Acyl-CoA N-acyltransferases (Nat)"/>
    <property type="match status" value="1"/>
</dbReference>
<dbReference type="CDD" id="cd04301">
    <property type="entry name" value="NAT_SF"/>
    <property type="match status" value="1"/>
</dbReference>
<evidence type="ECO:0000313" key="3">
    <source>
        <dbReference type="Proteomes" id="UP000469215"/>
    </source>
</evidence>
<dbReference type="AlphaFoldDB" id="A0A6N9H6D1"/>
<dbReference type="EMBL" id="WWEQ01000013">
    <property type="protein sequence ID" value="MYM19306.1"/>
    <property type="molecule type" value="Genomic_DNA"/>
</dbReference>
<evidence type="ECO:0000259" key="1">
    <source>
        <dbReference type="Pfam" id="PF00583"/>
    </source>
</evidence>
<dbReference type="InterPro" id="IPR000182">
    <property type="entry name" value="GNAT_dom"/>
</dbReference>
<dbReference type="RefSeq" id="WP_160952738.1">
    <property type="nucleotide sequence ID" value="NZ_WWEQ01000013.1"/>
</dbReference>
<feature type="domain" description="N-acetyltransferase" evidence="1">
    <location>
        <begin position="63"/>
        <end position="154"/>
    </location>
</feature>